<accession>A0A4R2H3I0</accession>
<protein>
    <recommendedName>
        <fullName evidence="4">Phosphatidylglycerol lysyltransferase</fullName>
        <ecNumber evidence="3">2.3.2.3</ecNumber>
    </recommendedName>
    <alternativeName>
        <fullName evidence="12">Lysylphosphatidylglycerol synthase</fullName>
    </alternativeName>
</protein>
<feature type="transmembrane region" description="Helical" evidence="14">
    <location>
        <begin position="17"/>
        <end position="35"/>
    </location>
</feature>
<comment type="caution">
    <text evidence="16">The sequence shown here is derived from an EMBL/GenBank/DDBJ whole genome shotgun (WGS) entry which is preliminary data.</text>
</comment>
<evidence type="ECO:0000313" key="17">
    <source>
        <dbReference type="Proteomes" id="UP000295684"/>
    </source>
</evidence>
<dbReference type="EMBL" id="SLWO01000009">
    <property type="protein sequence ID" value="TCO19850.1"/>
    <property type="molecule type" value="Genomic_DNA"/>
</dbReference>
<evidence type="ECO:0000256" key="14">
    <source>
        <dbReference type="SAM" id="Phobius"/>
    </source>
</evidence>
<feature type="transmembrane region" description="Helical" evidence="14">
    <location>
        <begin position="96"/>
        <end position="116"/>
    </location>
</feature>
<comment type="catalytic activity">
    <reaction evidence="13">
        <text>L-lysyl-tRNA(Lys) + a 1,2-diacyl-sn-glycero-3-phospho-(1'-sn-glycerol) = a 1,2-diacyl-sn-glycero-3-phospho-1'-(3'-O-L-lysyl)-sn-glycerol + tRNA(Lys)</text>
        <dbReference type="Rhea" id="RHEA:10668"/>
        <dbReference type="Rhea" id="RHEA-COMP:9696"/>
        <dbReference type="Rhea" id="RHEA-COMP:9697"/>
        <dbReference type="ChEBI" id="CHEBI:64716"/>
        <dbReference type="ChEBI" id="CHEBI:75792"/>
        <dbReference type="ChEBI" id="CHEBI:78442"/>
        <dbReference type="ChEBI" id="CHEBI:78529"/>
        <dbReference type="EC" id="2.3.2.3"/>
    </reaction>
</comment>
<keyword evidence="11" id="KW-0046">Antibiotic resistance</keyword>
<dbReference type="GO" id="GO:0005886">
    <property type="term" value="C:plasma membrane"/>
    <property type="evidence" value="ECO:0007669"/>
    <property type="project" value="UniProtKB-SubCell"/>
</dbReference>
<dbReference type="InterPro" id="IPR016181">
    <property type="entry name" value="Acyl_CoA_acyltransferase"/>
</dbReference>
<evidence type="ECO:0000313" key="16">
    <source>
        <dbReference type="EMBL" id="TCO19850.1"/>
    </source>
</evidence>
<evidence type="ECO:0000259" key="15">
    <source>
        <dbReference type="Pfam" id="PF09924"/>
    </source>
</evidence>
<dbReference type="SUPFAM" id="SSF55729">
    <property type="entry name" value="Acyl-CoA N-acyltransferases (Nat)"/>
    <property type="match status" value="1"/>
</dbReference>
<dbReference type="GO" id="GO:0046677">
    <property type="term" value="P:response to antibiotic"/>
    <property type="evidence" value="ECO:0007669"/>
    <property type="project" value="UniProtKB-KW"/>
</dbReference>
<evidence type="ECO:0000256" key="1">
    <source>
        <dbReference type="ARBA" id="ARBA00004651"/>
    </source>
</evidence>
<dbReference type="GO" id="GO:0050071">
    <property type="term" value="F:phosphatidylglycerol lysyltransferase activity"/>
    <property type="evidence" value="ECO:0007669"/>
    <property type="project" value="UniProtKB-EC"/>
</dbReference>
<evidence type="ECO:0000256" key="8">
    <source>
        <dbReference type="ARBA" id="ARBA00022989"/>
    </source>
</evidence>
<evidence type="ECO:0000256" key="12">
    <source>
        <dbReference type="ARBA" id="ARBA00031899"/>
    </source>
</evidence>
<dbReference type="PANTHER" id="PTHR34697:SF2">
    <property type="entry name" value="PHOSPHATIDYLGLYCEROL LYSYLTRANSFERASE"/>
    <property type="match status" value="1"/>
</dbReference>
<feature type="transmembrane region" description="Helical" evidence="14">
    <location>
        <begin position="136"/>
        <end position="158"/>
    </location>
</feature>
<feature type="transmembrane region" description="Helical" evidence="14">
    <location>
        <begin position="164"/>
        <end position="187"/>
    </location>
</feature>
<sequence length="863" mass="97986">MIYKAKSFLSRLVYNKFFWQFFLAIFMLCTAVFFIHGQHIEILEIKAQLNTAVPSYIGIGVLLTILYIVAQGQMYVHSFKALNVHMGLRNAIVLFLKRNLISIFLPAGGFSSLIFFTKEIEEEGISKSKIHLSSTLFAFCGILSVVIVAIPVLGIALLTTKLGLVEILSFAFLLLLTAFLFVAIYSISKKGWAYQWLSRLRPSLSAVLDDMVDERISRKHFWLTLLISIGIECIGILHLYICMLALGFNASLPAAIIGYIVMVILLISSPFLRGLGTIEVSLTFILSQFGFPIIAAATITLMFRFFEFWLPLIGGIISFITKKDSIVLRILPAFIILILGVVNIISSITPAIPARLRLVRDIFPEDLVVTSNALVLIFGLILVMISVFLLQGSKRAWYVAVSITLFSVLGHLFKAADYEEAILALLAFSSLFYTRANYKLKTHPKFVQVGYPVFIFAILAVFAYGVIGFYFIDKRHFGVEFQFVDSVKAVLKVIFFIDDQALHPLTKFGLHFEQSIYCASGLVILFIIFSLLKPYFFKPYNTPKDFEDAENLLQQKGSSALDYFKTYPDKFIYFNESRTAFISFKITRHFALVLEDPVAESTEEKLSMIRQFEKRCEETGFIAAYYRVPEESLSFYKSIGKKFIPIGEEAVLNLETFTMDGGKMKTTRSAINRLSTEGFIFKVYEGPQKEGLLQKLQTVSDNWLKDLNQKEVAFTQGIFDKSILKNQTILTIEDQEEKIYAFLNLIPDYAMGEATYDLIRKETDAPNGVLDMLLAKTFLYLKEQGFTSVNMGLAPLSGIDGVDVTQKTIKYAYDNLKVFAQFKGLRRYKEKFYPEWKKKYLVYSHHYHLLQVPSALKRISEGS</sequence>
<keyword evidence="5" id="KW-1003">Cell membrane</keyword>
<evidence type="ECO:0000256" key="13">
    <source>
        <dbReference type="ARBA" id="ARBA00047540"/>
    </source>
</evidence>
<name>A0A4R2H3I0_9SPHI</name>
<dbReference type="EC" id="2.3.2.3" evidence="3"/>
<feature type="domain" description="Phosphatidylglycerol lysyltransferase C-terminal" evidence="15">
    <location>
        <begin position="552"/>
        <end position="843"/>
    </location>
</feature>
<evidence type="ECO:0000256" key="5">
    <source>
        <dbReference type="ARBA" id="ARBA00022475"/>
    </source>
</evidence>
<organism evidence="16 17">
    <name type="scientific">Pedobacter psychrotolerans</name>
    <dbReference type="NCBI Taxonomy" id="1843235"/>
    <lineage>
        <taxon>Bacteria</taxon>
        <taxon>Pseudomonadati</taxon>
        <taxon>Bacteroidota</taxon>
        <taxon>Sphingobacteriia</taxon>
        <taxon>Sphingobacteriales</taxon>
        <taxon>Sphingobacteriaceae</taxon>
        <taxon>Pedobacter</taxon>
    </lineage>
</organism>
<evidence type="ECO:0000256" key="4">
    <source>
        <dbReference type="ARBA" id="ARBA00021546"/>
    </source>
</evidence>
<evidence type="ECO:0000256" key="10">
    <source>
        <dbReference type="ARBA" id="ARBA00023136"/>
    </source>
</evidence>
<keyword evidence="8 14" id="KW-1133">Transmembrane helix</keyword>
<evidence type="ECO:0000256" key="3">
    <source>
        <dbReference type="ARBA" id="ARBA00012014"/>
    </source>
</evidence>
<dbReference type="Pfam" id="PF03706">
    <property type="entry name" value="LPG_synthase_TM"/>
    <property type="match status" value="1"/>
</dbReference>
<dbReference type="AlphaFoldDB" id="A0A4R2H3I0"/>
<feature type="transmembrane region" description="Helical" evidence="14">
    <location>
        <begin position="450"/>
        <end position="472"/>
    </location>
</feature>
<dbReference type="GO" id="GO:0055091">
    <property type="term" value="P:phospholipid homeostasis"/>
    <property type="evidence" value="ECO:0007669"/>
    <property type="project" value="TreeGrafter"/>
</dbReference>
<keyword evidence="6 16" id="KW-0808">Transferase</keyword>
<evidence type="ECO:0000256" key="7">
    <source>
        <dbReference type="ARBA" id="ARBA00022692"/>
    </source>
</evidence>
<dbReference type="RefSeq" id="WP_132535735.1">
    <property type="nucleotide sequence ID" value="NZ_BMJO01000002.1"/>
</dbReference>
<feature type="transmembrane region" description="Helical" evidence="14">
    <location>
        <begin position="326"/>
        <end position="346"/>
    </location>
</feature>
<dbReference type="OrthoDB" id="145485at2"/>
<dbReference type="Pfam" id="PF09924">
    <property type="entry name" value="LPG_synthase_C"/>
    <property type="match status" value="1"/>
</dbReference>
<comment type="similarity">
    <text evidence="2">Belongs to the LPG synthase family.</text>
</comment>
<feature type="transmembrane region" description="Helical" evidence="14">
    <location>
        <begin position="56"/>
        <end position="76"/>
    </location>
</feature>
<evidence type="ECO:0000256" key="6">
    <source>
        <dbReference type="ARBA" id="ARBA00022679"/>
    </source>
</evidence>
<dbReference type="PANTHER" id="PTHR34697">
    <property type="entry name" value="PHOSPHATIDYLGLYCEROL LYSYLTRANSFERASE"/>
    <property type="match status" value="1"/>
</dbReference>
<feature type="transmembrane region" description="Helical" evidence="14">
    <location>
        <begin position="396"/>
        <end position="413"/>
    </location>
</feature>
<feature type="transmembrane region" description="Helical" evidence="14">
    <location>
        <begin position="221"/>
        <end position="246"/>
    </location>
</feature>
<dbReference type="InterPro" id="IPR051211">
    <property type="entry name" value="PG_lysyltransferase"/>
</dbReference>
<evidence type="ECO:0000256" key="11">
    <source>
        <dbReference type="ARBA" id="ARBA00023251"/>
    </source>
</evidence>
<dbReference type="Proteomes" id="UP000295684">
    <property type="component" value="Unassembled WGS sequence"/>
</dbReference>
<feature type="transmembrane region" description="Helical" evidence="14">
    <location>
        <begin position="420"/>
        <end position="438"/>
    </location>
</feature>
<dbReference type="GO" id="GO:0006629">
    <property type="term" value="P:lipid metabolic process"/>
    <property type="evidence" value="ECO:0007669"/>
    <property type="project" value="UniProtKB-KW"/>
</dbReference>
<reference evidence="16 17" key="1">
    <citation type="submission" date="2019-03" db="EMBL/GenBank/DDBJ databases">
        <title>Genomic Encyclopedia of Type Strains, Phase IV (KMG-IV): sequencing the most valuable type-strain genomes for metagenomic binning, comparative biology and taxonomic classification.</title>
        <authorList>
            <person name="Goeker M."/>
        </authorList>
    </citation>
    <scope>NUCLEOTIDE SEQUENCE [LARGE SCALE GENOMIC DNA]</scope>
    <source>
        <strain evidence="16 17">DSM 103236</strain>
    </source>
</reference>
<evidence type="ECO:0000256" key="2">
    <source>
        <dbReference type="ARBA" id="ARBA00008627"/>
    </source>
</evidence>
<feature type="transmembrane region" description="Helical" evidence="14">
    <location>
        <begin position="284"/>
        <end position="306"/>
    </location>
</feature>
<keyword evidence="10 14" id="KW-0472">Membrane</keyword>
<comment type="subcellular location">
    <subcellularLocation>
        <location evidence="1">Cell membrane</location>
        <topology evidence="1">Multi-pass membrane protein</topology>
    </subcellularLocation>
</comment>
<dbReference type="InterPro" id="IPR024320">
    <property type="entry name" value="LPG_synthase_C"/>
</dbReference>
<feature type="transmembrane region" description="Helical" evidence="14">
    <location>
        <begin position="367"/>
        <end position="390"/>
    </location>
</feature>
<feature type="transmembrane region" description="Helical" evidence="14">
    <location>
        <begin position="516"/>
        <end position="537"/>
    </location>
</feature>
<evidence type="ECO:0000256" key="9">
    <source>
        <dbReference type="ARBA" id="ARBA00023098"/>
    </source>
</evidence>
<gene>
    <name evidence="16" type="ORF">EV200_10933</name>
</gene>
<keyword evidence="9" id="KW-0443">Lipid metabolism</keyword>
<keyword evidence="7 14" id="KW-0812">Transmembrane</keyword>
<proteinExistence type="inferred from homology"/>
<feature type="transmembrane region" description="Helical" evidence="14">
    <location>
        <begin position="252"/>
        <end position="272"/>
    </location>
</feature>
<dbReference type="InterPro" id="IPR022791">
    <property type="entry name" value="L-PG_synthase/AglD"/>
</dbReference>